<dbReference type="Proteomes" id="UP000612585">
    <property type="component" value="Unassembled WGS sequence"/>
</dbReference>
<gene>
    <name evidence="1" type="ORF">Vau01_060470</name>
</gene>
<dbReference type="EMBL" id="BOPG01000037">
    <property type="protein sequence ID" value="GIJ58531.1"/>
    <property type="molecule type" value="Genomic_DNA"/>
</dbReference>
<accession>A0A8J3Z6W4</accession>
<organism evidence="1 2">
    <name type="scientific">Virgisporangium aurantiacum</name>
    <dbReference type="NCBI Taxonomy" id="175570"/>
    <lineage>
        <taxon>Bacteria</taxon>
        <taxon>Bacillati</taxon>
        <taxon>Actinomycetota</taxon>
        <taxon>Actinomycetes</taxon>
        <taxon>Micromonosporales</taxon>
        <taxon>Micromonosporaceae</taxon>
        <taxon>Virgisporangium</taxon>
    </lineage>
</organism>
<proteinExistence type="predicted"/>
<evidence type="ECO:0000313" key="1">
    <source>
        <dbReference type="EMBL" id="GIJ58531.1"/>
    </source>
</evidence>
<sequence length="203" mass="21530">MIPRLVRDYRPGQPHGWPGRATIGGHVSAGSFDHNGRSYRVSLAPAEYAAAPSVGFVRTVEDAFGGSYTFRYGGGLPAFRVQSYSVIASPSSYGAELYVVHEGGPDPARALRWIQVVRTAGRSFVDNGGRANPFLPTGGPTSVHGERLVNLYTVTEITPPPDAPDLSGEYAAEVFLAHDTGAGDPCPVVVTGGIRYGWEVRAA</sequence>
<keyword evidence="2" id="KW-1185">Reference proteome</keyword>
<name>A0A8J3Z6W4_9ACTN</name>
<dbReference type="RefSeq" id="WP_203999444.1">
    <property type="nucleotide sequence ID" value="NZ_BOPG01000037.1"/>
</dbReference>
<dbReference type="AlphaFoldDB" id="A0A8J3Z6W4"/>
<evidence type="ECO:0000313" key="2">
    <source>
        <dbReference type="Proteomes" id="UP000612585"/>
    </source>
</evidence>
<reference evidence="1" key="1">
    <citation type="submission" date="2021-01" db="EMBL/GenBank/DDBJ databases">
        <title>Whole genome shotgun sequence of Virgisporangium aurantiacum NBRC 16421.</title>
        <authorList>
            <person name="Komaki H."/>
            <person name="Tamura T."/>
        </authorList>
    </citation>
    <scope>NUCLEOTIDE SEQUENCE</scope>
    <source>
        <strain evidence="1">NBRC 16421</strain>
    </source>
</reference>
<protein>
    <submittedName>
        <fullName evidence="1">Uncharacterized protein</fullName>
    </submittedName>
</protein>
<comment type="caution">
    <text evidence="1">The sequence shown here is derived from an EMBL/GenBank/DDBJ whole genome shotgun (WGS) entry which is preliminary data.</text>
</comment>